<sequence>MITNFIKKNDNYGKLKNTGRPHALTARETHVILRIASNSMTNVTRNCRKAGVNTNIRNVQRILNKSKHIQRKKLKRKPPLKSHHVEDRTKFVCEHISCRKKLRNIIFTDEKKFYLDGVNG</sequence>
<reference evidence="1" key="1">
    <citation type="journal article" date="2020" name="G3 (Bethesda)">
        <title>High-Quality Assemblies for Three Invasive Social Wasps from the &lt;i&gt;Vespula&lt;/i&gt; Genus.</title>
        <authorList>
            <person name="Harrop T.W.R."/>
            <person name="Guhlin J."/>
            <person name="McLaughlin G.M."/>
            <person name="Permina E."/>
            <person name="Stockwell P."/>
            <person name="Gilligan J."/>
            <person name="Le Lec M.F."/>
            <person name="Gruber M.A.M."/>
            <person name="Quinn O."/>
            <person name="Lovegrove M."/>
            <person name="Duncan E.J."/>
            <person name="Remnant E.J."/>
            <person name="Van Eeckhoven J."/>
            <person name="Graham B."/>
            <person name="Knapp R.A."/>
            <person name="Langford K.W."/>
            <person name="Kronenberg Z."/>
            <person name="Press M.O."/>
            <person name="Eacker S.M."/>
            <person name="Wilson-Rankin E.E."/>
            <person name="Purcell J."/>
            <person name="Lester P.J."/>
            <person name="Dearden P.K."/>
        </authorList>
    </citation>
    <scope>NUCLEOTIDE SEQUENCE</scope>
    <source>
        <strain evidence="1">Marl-1</strain>
    </source>
</reference>
<evidence type="ECO:0000313" key="1">
    <source>
        <dbReference type="EMBL" id="KAF7407903.1"/>
    </source>
</evidence>
<accession>A0A834KJV1</accession>
<protein>
    <recommendedName>
        <fullName evidence="3">Transposase Tc1-like domain-containing protein</fullName>
    </recommendedName>
</protein>
<name>A0A834KJV1_VESVU</name>
<gene>
    <name evidence="1" type="ORF">HZH66_002440</name>
</gene>
<dbReference type="Proteomes" id="UP000614350">
    <property type="component" value="Unassembled WGS sequence"/>
</dbReference>
<comment type="caution">
    <text evidence="1">The sequence shown here is derived from an EMBL/GenBank/DDBJ whole genome shotgun (WGS) entry which is preliminary data.</text>
</comment>
<organism evidence="1 2">
    <name type="scientific">Vespula vulgaris</name>
    <name type="common">Yellow jacket</name>
    <name type="synonym">Wasp</name>
    <dbReference type="NCBI Taxonomy" id="7454"/>
    <lineage>
        <taxon>Eukaryota</taxon>
        <taxon>Metazoa</taxon>
        <taxon>Ecdysozoa</taxon>
        <taxon>Arthropoda</taxon>
        <taxon>Hexapoda</taxon>
        <taxon>Insecta</taxon>
        <taxon>Pterygota</taxon>
        <taxon>Neoptera</taxon>
        <taxon>Endopterygota</taxon>
        <taxon>Hymenoptera</taxon>
        <taxon>Apocrita</taxon>
        <taxon>Aculeata</taxon>
        <taxon>Vespoidea</taxon>
        <taxon>Vespidae</taxon>
        <taxon>Vespinae</taxon>
        <taxon>Vespula</taxon>
    </lineage>
</organism>
<dbReference type="EMBL" id="JACSEA010000002">
    <property type="protein sequence ID" value="KAF7407903.1"/>
    <property type="molecule type" value="Genomic_DNA"/>
</dbReference>
<dbReference type="InterPro" id="IPR036397">
    <property type="entry name" value="RNaseH_sf"/>
</dbReference>
<proteinExistence type="predicted"/>
<dbReference type="GO" id="GO:0003676">
    <property type="term" value="F:nucleic acid binding"/>
    <property type="evidence" value="ECO:0007669"/>
    <property type="project" value="InterPro"/>
</dbReference>
<dbReference type="Gene3D" id="3.30.420.10">
    <property type="entry name" value="Ribonuclease H-like superfamily/Ribonuclease H"/>
    <property type="match status" value="1"/>
</dbReference>
<keyword evidence="2" id="KW-1185">Reference proteome</keyword>
<evidence type="ECO:0008006" key="3">
    <source>
        <dbReference type="Google" id="ProtNLM"/>
    </source>
</evidence>
<evidence type="ECO:0000313" key="2">
    <source>
        <dbReference type="Proteomes" id="UP000614350"/>
    </source>
</evidence>
<dbReference type="AlphaFoldDB" id="A0A834KJV1"/>